<proteinExistence type="predicted"/>
<name>A0A445N2E5_9BACT</name>
<reference evidence="1" key="1">
    <citation type="submission" date="2018-01" db="EMBL/GenBank/DDBJ databases">
        <authorList>
            <person name="Regsiter A."/>
            <person name="William W."/>
        </authorList>
    </citation>
    <scope>NUCLEOTIDE SEQUENCE</scope>
    <source>
        <strain evidence="1">TRIP AH-1</strain>
    </source>
</reference>
<sequence>MLGFFCIDNCAGRFINNNCAFNVTVGGILTWRLYTVAALVGEKKPTHLSVDLMLVESNELVVKWIEVRGILMCSLLLRSHRRQAMPFLAGHLAAATCGAA</sequence>
<gene>
    <name evidence="1" type="ORF">PITCH_A780005</name>
</gene>
<protein>
    <submittedName>
        <fullName evidence="1">Uncharacterized protein</fullName>
    </submittedName>
</protein>
<evidence type="ECO:0000313" key="1">
    <source>
        <dbReference type="EMBL" id="SPD75875.1"/>
    </source>
</evidence>
<dbReference type="EMBL" id="OJIN01000223">
    <property type="protein sequence ID" value="SPD75875.1"/>
    <property type="molecule type" value="Genomic_DNA"/>
</dbReference>
<dbReference type="AlphaFoldDB" id="A0A445N2E5"/>
<organism evidence="1">
    <name type="scientific">uncultured Desulfobacterium sp</name>
    <dbReference type="NCBI Taxonomy" id="201089"/>
    <lineage>
        <taxon>Bacteria</taxon>
        <taxon>Pseudomonadati</taxon>
        <taxon>Thermodesulfobacteriota</taxon>
        <taxon>Desulfobacteria</taxon>
        <taxon>Desulfobacterales</taxon>
        <taxon>Desulfobacteriaceae</taxon>
        <taxon>Desulfobacterium</taxon>
        <taxon>environmental samples</taxon>
    </lineage>
</organism>
<accession>A0A445N2E5</accession>